<dbReference type="Gene3D" id="3.90.700.10">
    <property type="entry name" value="Succinate dehydrogenase/fumarate reductase flavoprotein, catalytic domain"/>
    <property type="match status" value="1"/>
</dbReference>
<protein>
    <submittedName>
        <fullName evidence="4">FAD-binding dehydrogenase</fullName>
    </submittedName>
</protein>
<organism evidence="4 5">
    <name type="scientific">Cellulomonas avistercoris</name>
    <dbReference type="NCBI Taxonomy" id="2762242"/>
    <lineage>
        <taxon>Bacteria</taxon>
        <taxon>Bacillati</taxon>
        <taxon>Actinomycetota</taxon>
        <taxon>Actinomycetes</taxon>
        <taxon>Micrococcales</taxon>
        <taxon>Cellulomonadaceae</taxon>
        <taxon>Cellulomonas</taxon>
    </lineage>
</organism>
<dbReference type="RefSeq" id="WP_191780832.1">
    <property type="nucleotide sequence ID" value="NZ_JACSQV010000003.1"/>
</dbReference>
<evidence type="ECO:0000256" key="1">
    <source>
        <dbReference type="ARBA" id="ARBA00022630"/>
    </source>
</evidence>
<evidence type="ECO:0000313" key="5">
    <source>
        <dbReference type="Proteomes" id="UP000604241"/>
    </source>
</evidence>
<dbReference type="EMBL" id="JACSQV010000003">
    <property type="protein sequence ID" value="MBD7917560.1"/>
    <property type="molecule type" value="Genomic_DNA"/>
</dbReference>
<evidence type="ECO:0000256" key="2">
    <source>
        <dbReference type="ARBA" id="ARBA00023002"/>
    </source>
</evidence>
<accession>A0ABR8QAY1</accession>
<dbReference type="InterPro" id="IPR036188">
    <property type="entry name" value="FAD/NAD-bd_sf"/>
</dbReference>
<dbReference type="PANTHER" id="PTHR43260:SF1">
    <property type="entry name" value="KSDD-LIKE STEROID DEHYDROGENASE RV0785"/>
    <property type="match status" value="1"/>
</dbReference>
<keyword evidence="1" id="KW-0285">Flavoprotein</keyword>
<dbReference type="InterPro" id="IPR003953">
    <property type="entry name" value="FAD-dep_OxRdtase_2_FAD-bd"/>
</dbReference>
<sequence>MTHTHDVVVVGAGLAGLVTTAELVAAGRRVLLLDAEPAASLGGQAWWSFGGLFLVGSPEQRRLGVRDSAELALADWLGSAAFADDGSDRWGRAWAEGFVEFAAGGLRPWLHRQGVRWFPLVQWAERGGYLADGHGNSVPRFHVTWGTGPGLLEPFVRSLLAAHRDGRVEVRFRHRVTALTTTDGRVSGVRGDVLAPDAAERGAPSSREAVRTFEVDAPAVVVATGGIGANHALVRAAWPPTAGRLPDRMLSGVPDHVDGSGIEAARGAGAHVAHAGRMWHYPEGIANHSPVWTDHGIRILPGPSPLWLDADGRRLPVPLFPGFDSLGALQHVTSRGDDHSWFVLDRTILGKELALSGSEQNPDLTGRDVRLLLQRVRRDAVGPVETFAQRSPEFVAATTPAELAAGMNALTGTSRIDADALARTIAARDAQVSTGLGKDLQVTATAMARRYVVDRAIRVAPPHRLLDPAHGPLYAIRLSVLTRKTLGGLATDLEGRVLRPDGEVLPGLWAVGEASGFGGGGVHGHRALEGTFLAGCLHTGRVTGRALADTL</sequence>
<dbReference type="Proteomes" id="UP000604241">
    <property type="component" value="Unassembled WGS sequence"/>
</dbReference>
<dbReference type="Pfam" id="PF00890">
    <property type="entry name" value="FAD_binding_2"/>
    <property type="match status" value="1"/>
</dbReference>
<name>A0ABR8QAY1_9CELL</name>
<evidence type="ECO:0000313" key="4">
    <source>
        <dbReference type="EMBL" id="MBD7917560.1"/>
    </source>
</evidence>
<evidence type="ECO:0000259" key="3">
    <source>
        <dbReference type="Pfam" id="PF00890"/>
    </source>
</evidence>
<dbReference type="PANTHER" id="PTHR43260">
    <property type="entry name" value="3-KETOSTEROID-DELTA-1-DEHYDROGENASE"/>
    <property type="match status" value="1"/>
</dbReference>
<reference evidence="4 5" key="1">
    <citation type="submission" date="2020-08" db="EMBL/GenBank/DDBJ databases">
        <title>A Genomic Blueprint of the Chicken Gut Microbiome.</title>
        <authorList>
            <person name="Gilroy R."/>
            <person name="Ravi A."/>
            <person name="Getino M."/>
            <person name="Pursley I."/>
            <person name="Horton D.L."/>
            <person name="Alikhan N.-F."/>
            <person name="Baker D."/>
            <person name="Gharbi K."/>
            <person name="Hall N."/>
            <person name="Watson M."/>
            <person name="Adriaenssens E.M."/>
            <person name="Foster-Nyarko E."/>
            <person name="Jarju S."/>
            <person name="Secka A."/>
            <person name="Antonio M."/>
            <person name="Oren A."/>
            <person name="Chaudhuri R."/>
            <person name="La Ragione R.M."/>
            <person name="Hildebrand F."/>
            <person name="Pallen M.J."/>
        </authorList>
    </citation>
    <scope>NUCLEOTIDE SEQUENCE [LARGE SCALE GENOMIC DNA]</scope>
    <source>
        <strain evidence="4 5">Sa3CUA2</strain>
    </source>
</reference>
<dbReference type="Gene3D" id="3.50.50.60">
    <property type="entry name" value="FAD/NAD(P)-binding domain"/>
    <property type="match status" value="1"/>
</dbReference>
<dbReference type="SUPFAM" id="SSF51905">
    <property type="entry name" value="FAD/NAD(P)-binding domain"/>
    <property type="match status" value="1"/>
</dbReference>
<dbReference type="InterPro" id="IPR027477">
    <property type="entry name" value="Succ_DH/fumarate_Rdtase_cat_sf"/>
</dbReference>
<dbReference type="NCBIfam" id="NF009472">
    <property type="entry name" value="PRK12834.1"/>
    <property type="match status" value="1"/>
</dbReference>
<gene>
    <name evidence="4" type="ORF">H9657_04605</name>
</gene>
<comment type="caution">
    <text evidence="4">The sequence shown here is derived from an EMBL/GenBank/DDBJ whole genome shotgun (WGS) entry which is preliminary data.</text>
</comment>
<dbReference type="InterPro" id="IPR014614">
    <property type="entry name" value="KsdD_DH"/>
</dbReference>
<keyword evidence="5" id="KW-1185">Reference proteome</keyword>
<feature type="domain" description="FAD-dependent oxidoreductase 2 FAD-binding" evidence="3">
    <location>
        <begin position="6"/>
        <end position="533"/>
    </location>
</feature>
<proteinExistence type="predicted"/>
<keyword evidence="2" id="KW-0560">Oxidoreductase</keyword>
<dbReference type="PIRSF" id="PIRSF036654">
    <property type="entry name" value="UCP036654"/>
    <property type="match status" value="1"/>
</dbReference>